<sequence>MTPTKFLLIAMSLIVDYPVNQAQPVTTEHYLWPVDCTGKSYCDVKPDYYPTKEVKALMAHGPRMNYTFGNMENRDGQSEDVASCGIIHGMQQIYLIKDKNDNIRFVPQTDKFTIHIAVEECNKTGNVKRNRPQYLNKWALERNEVDCIQTMVPFVFPVLSRNLKSLESEAPRHGISLGCSGKILKYELPPGKAHNIMYEQVSKGGGDYFKSDDPYSRFQPLI</sequence>
<comment type="caution">
    <text evidence="1">The sequence shown here is derived from an EMBL/GenBank/DDBJ whole genome shotgun (WGS) entry which is preliminary data.</text>
</comment>
<proteinExistence type="predicted"/>
<organism evidence="1 2">
    <name type="scientific">Choristoneura fumiferana</name>
    <name type="common">Spruce budworm moth</name>
    <name type="synonym">Archips fumiferana</name>
    <dbReference type="NCBI Taxonomy" id="7141"/>
    <lineage>
        <taxon>Eukaryota</taxon>
        <taxon>Metazoa</taxon>
        <taxon>Ecdysozoa</taxon>
        <taxon>Arthropoda</taxon>
        <taxon>Hexapoda</taxon>
        <taxon>Insecta</taxon>
        <taxon>Pterygota</taxon>
        <taxon>Neoptera</taxon>
        <taxon>Endopterygota</taxon>
        <taxon>Lepidoptera</taxon>
        <taxon>Glossata</taxon>
        <taxon>Ditrysia</taxon>
        <taxon>Tortricoidea</taxon>
        <taxon>Tortricidae</taxon>
        <taxon>Tortricinae</taxon>
        <taxon>Choristoneura</taxon>
    </lineage>
</organism>
<dbReference type="EMBL" id="CM046104">
    <property type="protein sequence ID" value="KAI8424001.1"/>
    <property type="molecule type" value="Genomic_DNA"/>
</dbReference>
<reference evidence="1 2" key="1">
    <citation type="journal article" date="2022" name="Genome Biol. Evol.">
        <title>The Spruce Budworm Genome: Reconstructing the Evolutionary History of Antifreeze Proteins.</title>
        <authorList>
            <person name="Beliveau C."/>
            <person name="Gagne P."/>
            <person name="Picq S."/>
            <person name="Vernygora O."/>
            <person name="Keeling C.I."/>
            <person name="Pinkney K."/>
            <person name="Doucet D."/>
            <person name="Wen F."/>
            <person name="Johnston J.S."/>
            <person name="Maaroufi H."/>
            <person name="Boyle B."/>
            <person name="Laroche J."/>
            <person name="Dewar K."/>
            <person name="Juretic N."/>
            <person name="Blackburn G."/>
            <person name="Nisole A."/>
            <person name="Brunet B."/>
            <person name="Brandao M."/>
            <person name="Lumley L."/>
            <person name="Duan J."/>
            <person name="Quan G."/>
            <person name="Lucarotti C.J."/>
            <person name="Roe A.D."/>
            <person name="Sperling F.A.H."/>
            <person name="Levesque R.C."/>
            <person name="Cusson M."/>
        </authorList>
    </citation>
    <scope>NUCLEOTIDE SEQUENCE [LARGE SCALE GENOMIC DNA]</scope>
    <source>
        <strain evidence="1">Glfc:IPQL:Cfum</strain>
    </source>
</reference>
<gene>
    <name evidence="1" type="ORF">MSG28_002658</name>
</gene>
<name>A0ACC0JIM2_CHOFU</name>
<dbReference type="Proteomes" id="UP001064048">
    <property type="component" value="Chromosome 4"/>
</dbReference>
<evidence type="ECO:0000313" key="1">
    <source>
        <dbReference type="EMBL" id="KAI8424001.1"/>
    </source>
</evidence>
<keyword evidence="2" id="KW-1185">Reference proteome</keyword>
<evidence type="ECO:0000313" key="2">
    <source>
        <dbReference type="Proteomes" id="UP001064048"/>
    </source>
</evidence>
<accession>A0ACC0JIM2</accession>
<protein>
    <submittedName>
        <fullName evidence="1">Uncharacterized protein</fullName>
    </submittedName>
</protein>